<gene>
    <name evidence="2" type="ORF">GCM10012280_37240</name>
</gene>
<keyword evidence="1" id="KW-0812">Transmembrane</keyword>
<keyword evidence="1" id="KW-1133">Transmembrane helix</keyword>
<reference evidence="2" key="1">
    <citation type="journal article" date="2014" name="Int. J. Syst. Evol. Microbiol.">
        <title>Complete genome sequence of Corynebacterium casei LMG S-19264T (=DSM 44701T), isolated from a smear-ripened cheese.</title>
        <authorList>
            <consortium name="US DOE Joint Genome Institute (JGI-PGF)"/>
            <person name="Walter F."/>
            <person name="Albersmeier A."/>
            <person name="Kalinowski J."/>
            <person name="Ruckert C."/>
        </authorList>
    </citation>
    <scope>NUCLEOTIDE SEQUENCE</scope>
    <source>
        <strain evidence="2">CGMCC 4.7201</strain>
    </source>
</reference>
<reference evidence="2" key="2">
    <citation type="submission" date="2020-09" db="EMBL/GenBank/DDBJ databases">
        <authorList>
            <person name="Sun Q."/>
            <person name="Zhou Y."/>
        </authorList>
    </citation>
    <scope>NUCLEOTIDE SEQUENCE</scope>
    <source>
        <strain evidence="2">CGMCC 4.7201</strain>
    </source>
</reference>
<evidence type="ECO:0000256" key="1">
    <source>
        <dbReference type="SAM" id="Phobius"/>
    </source>
</evidence>
<name>A0A917ZT85_9ACTN</name>
<feature type="transmembrane region" description="Helical" evidence="1">
    <location>
        <begin position="29"/>
        <end position="48"/>
    </location>
</feature>
<dbReference type="Proteomes" id="UP000641932">
    <property type="component" value="Unassembled WGS sequence"/>
</dbReference>
<evidence type="ECO:0008006" key="4">
    <source>
        <dbReference type="Google" id="ProtNLM"/>
    </source>
</evidence>
<dbReference type="AlphaFoldDB" id="A0A917ZT85"/>
<organism evidence="2 3">
    <name type="scientific">Wenjunlia tyrosinilytica</name>
    <dbReference type="NCBI Taxonomy" id="1544741"/>
    <lineage>
        <taxon>Bacteria</taxon>
        <taxon>Bacillati</taxon>
        <taxon>Actinomycetota</taxon>
        <taxon>Actinomycetes</taxon>
        <taxon>Kitasatosporales</taxon>
        <taxon>Streptomycetaceae</taxon>
        <taxon>Wenjunlia</taxon>
    </lineage>
</organism>
<accession>A0A917ZT85</accession>
<dbReference type="RefSeq" id="WP_189132846.1">
    <property type="nucleotide sequence ID" value="NZ_BMMS01000015.1"/>
</dbReference>
<feature type="transmembrane region" description="Helical" evidence="1">
    <location>
        <begin position="94"/>
        <end position="111"/>
    </location>
</feature>
<feature type="transmembrane region" description="Helical" evidence="1">
    <location>
        <begin position="68"/>
        <end position="87"/>
    </location>
</feature>
<sequence>MGAGLHPAAARGSSLDQWWHNTIIGHERLPLLVALASFVLTFAITRGITTLIRAGRGPFKNLSVEGTHIHHVVPGVIITALGGFLAIGARGTGALAILGAAVFGIGIGLVLDEFALILHLHDVYWTPQGRLSVEVVVLTTALVAMFVIGVAPAQDVAGDVSRVSRAAAAATVVWNLMCTVVAVSKGRLRLGLVGVLVPAVSLIAALRLARPDSWWAKRLYRDNPRKAERAHARFADQNRPP</sequence>
<evidence type="ECO:0000313" key="3">
    <source>
        <dbReference type="Proteomes" id="UP000641932"/>
    </source>
</evidence>
<feature type="transmembrane region" description="Helical" evidence="1">
    <location>
        <begin position="163"/>
        <end position="184"/>
    </location>
</feature>
<dbReference type="EMBL" id="BMMS01000015">
    <property type="protein sequence ID" value="GGO90824.1"/>
    <property type="molecule type" value="Genomic_DNA"/>
</dbReference>
<evidence type="ECO:0000313" key="2">
    <source>
        <dbReference type="EMBL" id="GGO90824.1"/>
    </source>
</evidence>
<keyword evidence="1" id="KW-0472">Membrane</keyword>
<keyword evidence="3" id="KW-1185">Reference proteome</keyword>
<feature type="transmembrane region" description="Helical" evidence="1">
    <location>
        <begin position="131"/>
        <end position="151"/>
    </location>
</feature>
<comment type="caution">
    <text evidence="2">The sequence shown here is derived from an EMBL/GenBank/DDBJ whole genome shotgun (WGS) entry which is preliminary data.</text>
</comment>
<proteinExistence type="predicted"/>
<protein>
    <recommendedName>
        <fullName evidence="4">Integral membrane protein</fullName>
    </recommendedName>
</protein>
<feature type="transmembrane region" description="Helical" evidence="1">
    <location>
        <begin position="190"/>
        <end position="209"/>
    </location>
</feature>